<sequence>MLKKIASAMALTTVFGFSIAHADDKTVTPHSITCKKPPAPPKDVNGKPLPPPKGNKPPMGKDSKPLPPPKEGCIPPHQKG</sequence>
<keyword evidence="2" id="KW-0732">Signal</keyword>
<accession>A0ABS5TAP2</accession>
<evidence type="ECO:0000313" key="4">
    <source>
        <dbReference type="Proteomes" id="UP000786875"/>
    </source>
</evidence>
<comment type="caution">
    <text evidence="3">The sequence shown here is derived from an EMBL/GenBank/DDBJ whole genome shotgun (WGS) entry which is preliminary data.</text>
</comment>
<evidence type="ECO:0000313" key="3">
    <source>
        <dbReference type="EMBL" id="MBT0728492.1"/>
    </source>
</evidence>
<name>A0ABS5TAP2_9GAMM</name>
<keyword evidence="4" id="KW-1185">Reference proteome</keyword>
<gene>
    <name evidence="3" type="ORF">HGT73_14185</name>
</gene>
<reference evidence="3 4" key="1">
    <citation type="submission" date="2020-04" db="EMBL/GenBank/DDBJ databases">
        <title>Genome sequencing of Rosenbergiella species.</title>
        <authorList>
            <person name="Alvarez-Perez S."/>
            <person name="Lievens B."/>
        </authorList>
    </citation>
    <scope>NUCLEOTIDE SEQUENCE [LARGE SCALE GENOMIC DNA]</scope>
    <source>
        <strain evidence="3 4">CdVSA20.1</strain>
    </source>
</reference>
<feature type="region of interest" description="Disordered" evidence="1">
    <location>
        <begin position="28"/>
        <end position="80"/>
    </location>
</feature>
<feature type="chain" id="PRO_5046976813" evidence="2">
    <location>
        <begin position="23"/>
        <end position="80"/>
    </location>
</feature>
<dbReference type="EMBL" id="JABBFO010000021">
    <property type="protein sequence ID" value="MBT0728492.1"/>
    <property type="molecule type" value="Genomic_DNA"/>
</dbReference>
<organism evidence="3 4">
    <name type="scientific">Rosenbergiella australiborealis</name>
    <dbReference type="NCBI Taxonomy" id="1544696"/>
    <lineage>
        <taxon>Bacteria</taxon>
        <taxon>Pseudomonadati</taxon>
        <taxon>Pseudomonadota</taxon>
        <taxon>Gammaproteobacteria</taxon>
        <taxon>Enterobacterales</taxon>
        <taxon>Erwiniaceae</taxon>
        <taxon>Rosenbergiella</taxon>
    </lineage>
</organism>
<dbReference type="Proteomes" id="UP000786875">
    <property type="component" value="Unassembled WGS sequence"/>
</dbReference>
<feature type="signal peptide" evidence="2">
    <location>
        <begin position="1"/>
        <end position="22"/>
    </location>
</feature>
<evidence type="ECO:0000256" key="2">
    <source>
        <dbReference type="SAM" id="SignalP"/>
    </source>
</evidence>
<proteinExistence type="predicted"/>
<dbReference type="RefSeq" id="WP_214215912.1">
    <property type="nucleotide sequence ID" value="NZ_JABBFO010000021.1"/>
</dbReference>
<evidence type="ECO:0000256" key="1">
    <source>
        <dbReference type="SAM" id="MobiDB-lite"/>
    </source>
</evidence>
<protein>
    <submittedName>
        <fullName evidence="3">Uncharacterized protein</fullName>
    </submittedName>
</protein>